<reference evidence="2 3" key="1">
    <citation type="journal article" date="2016" name="Fungal Biol.">
        <title>The genome of Xylona heveae provides a window into fungal endophytism.</title>
        <authorList>
            <person name="Gazis R."/>
            <person name="Kuo A."/>
            <person name="Riley R."/>
            <person name="LaButti K."/>
            <person name="Lipzen A."/>
            <person name="Lin J."/>
            <person name="Amirebrahimi M."/>
            <person name="Hesse C.N."/>
            <person name="Spatafora J.W."/>
            <person name="Henrissat B."/>
            <person name="Hainaut M."/>
            <person name="Grigoriev I.V."/>
            <person name="Hibbett D.S."/>
        </authorList>
    </citation>
    <scope>NUCLEOTIDE SEQUENCE [LARGE SCALE GENOMIC DNA]</scope>
    <source>
        <strain evidence="2 3">TC161</strain>
    </source>
</reference>
<evidence type="ECO:0000313" key="3">
    <source>
        <dbReference type="Proteomes" id="UP000076632"/>
    </source>
</evidence>
<feature type="compositionally biased region" description="Basic and acidic residues" evidence="1">
    <location>
        <begin position="46"/>
        <end position="58"/>
    </location>
</feature>
<dbReference type="RefSeq" id="XP_018187407.1">
    <property type="nucleotide sequence ID" value="XM_018332893.1"/>
</dbReference>
<dbReference type="EMBL" id="KV407460">
    <property type="protein sequence ID" value="KZF21852.1"/>
    <property type="molecule type" value="Genomic_DNA"/>
</dbReference>
<evidence type="ECO:0000256" key="1">
    <source>
        <dbReference type="SAM" id="MobiDB-lite"/>
    </source>
</evidence>
<sequence>MRKLDSAVERQYGSAARPEQGQGQGQGNRTIRTGEEVQTENISISCERRDKIQKEVSE</sequence>
<dbReference type="Proteomes" id="UP000076632">
    <property type="component" value="Unassembled WGS sequence"/>
</dbReference>
<dbReference type="InParanoid" id="A0A165G853"/>
<protein>
    <submittedName>
        <fullName evidence="2">Uncharacterized protein</fullName>
    </submittedName>
</protein>
<dbReference type="AlphaFoldDB" id="A0A165G853"/>
<name>A0A165G853_XYLHT</name>
<evidence type="ECO:0000313" key="2">
    <source>
        <dbReference type="EMBL" id="KZF21852.1"/>
    </source>
</evidence>
<feature type="region of interest" description="Disordered" evidence="1">
    <location>
        <begin position="1"/>
        <end position="58"/>
    </location>
</feature>
<keyword evidence="3" id="KW-1185">Reference proteome</keyword>
<gene>
    <name evidence="2" type="ORF">L228DRAFT_248608</name>
</gene>
<organism evidence="2 3">
    <name type="scientific">Xylona heveae (strain CBS 132557 / TC161)</name>
    <dbReference type="NCBI Taxonomy" id="1328760"/>
    <lineage>
        <taxon>Eukaryota</taxon>
        <taxon>Fungi</taxon>
        <taxon>Dikarya</taxon>
        <taxon>Ascomycota</taxon>
        <taxon>Pezizomycotina</taxon>
        <taxon>Xylonomycetes</taxon>
        <taxon>Xylonales</taxon>
        <taxon>Xylonaceae</taxon>
        <taxon>Xylona</taxon>
    </lineage>
</organism>
<dbReference type="GeneID" id="28898030"/>
<proteinExistence type="predicted"/>
<accession>A0A165G853</accession>